<keyword evidence="6" id="KW-0472">Membrane</keyword>
<dbReference type="AlphaFoldDB" id="F9W9P3"/>
<comment type="subcellular location">
    <subcellularLocation>
        <location evidence="2">Cell membrane</location>
        <topology evidence="2">Lipid-anchor</topology>
        <topology evidence="2">GPI-anchor</topology>
    </subcellularLocation>
</comment>
<gene>
    <name evidence="12" type="ORF">TCIL3000_0_46320</name>
</gene>
<comment type="caution">
    <text evidence="12">The sequence shown here is derived from an EMBL/GenBank/DDBJ whole genome shotgun (WGS) entry which is preliminary data.</text>
</comment>
<evidence type="ECO:0000259" key="11">
    <source>
        <dbReference type="Pfam" id="PF13206"/>
    </source>
</evidence>
<accession>F9W9P3</accession>
<dbReference type="Pfam" id="PF13206">
    <property type="entry name" value="VSG_B"/>
    <property type="match status" value="1"/>
</dbReference>
<dbReference type="EMBL" id="CAEQ01001334">
    <property type="protein sequence ID" value="CCD13947.1"/>
    <property type="molecule type" value="Genomic_DNA"/>
</dbReference>
<evidence type="ECO:0000313" key="12">
    <source>
        <dbReference type="EMBL" id="CCD13947.1"/>
    </source>
</evidence>
<evidence type="ECO:0000256" key="5">
    <source>
        <dbReference type="ARBA" id="ARBA00022729"/>
    </source>
</evidence>
<feature type="region of interest" description="Disordered" evidence="9">
    <location>
        <begin position="204"/>
        <end position="229"/>
    </location>
</feature>
<evidence type="ECO:0000256" key="7">
    <source>
        <dbReference type="ARBA" id="ARBA00023180"/>
    </source>
</evidence>
<dbReference type="InterPro" id="IPR025932">
    <property type="entry name" value="Trypano_VSG_B_N_dom"/>
</dbReference>
<evidence type="ECO:0000256" key="6">
    <source>
        <dbReference type="ARBA" id="ARBA00023136"/>
    </source>
</evidence>
<dbReference type="VEuPathDB" id="TriTrypDB:TcIL3000_0_46320"/>
<evidence type="ECO:0000256" key="4">
    <source>
        <dbReference type="ARBA" id="ARBA00022622"/>
    </source>
</evidence>
<dbReference type="Proteomes" id="UP000000702">
    <property type="component" value="Unassembled WGS sequence"/>
</dbReference>
<evidence type="ECO:0000256" key="9">
    <source>
        <dbReference type="SAM" id="MobiDB-lite"/>
    </source>
</evidence>
<comment type="function">
    <text evidence="1">VSG forms a coat on the surface of the parasite. The trypanosome evades the immune response of the host by expressing a series of antigenically distinct VSGs from an estimated 1000 VSG genes.</text>
</comment>
<evidence type="ECO:0000256" key="8">
    <source>
        <dbReference type="ARBA" id="ARBA00023288"/>
    </source>
</evidence>
<dbReference type="GO" id="GO:0005886">
    <property type="term" value="C:plasma membrane"/>
    <property type="evidence" value="ECO:0007669"/>
    <property type="project" value="UniProtKB-SubCell"/>
</dbReference>
<keyword evidence="4" id="KW-0336">GPI-anchor</keyword>
<organism evidence="12 13">
    <name type="scientific">Trypanosoma congolense (strain IL3000)</name>
    <dbReference type="NCBI Taxonomy" id="1068625"/>
    <lineage>
        <taxon>Eukaryota</taxon>
        <taxon>Discoba</taxon>
        <taxon>Euglenozoa</taxon>
        <taxon>Kinetoplastea</taxon>
        <taxon>Metakinetoplastina</taxon>
        <taxon>Trypanosomatida</taxon>
        <taxon>Trypanosomatidae</taxon>
        <taxon>Trypanosoma</taxon>
        <taxon>Nannomonas</taxon>
    </lineage>
</organism>
<evidence type="ECO:0000256" key="3">
    <source>
        <dbReference type="ARBA" id="ARBA00022475"/>
    </source>
</evidence>
<reference evidence="13" key="1">
    <citation type="submission" date="2011-07" db="EMBL/GenBank/DDBJ databases">
        <title>Divergent evolution of antigenic variation in African trypanosomes.</title>
        <authorList>
            <person name="Jackson A.P."/>
            <person name="Berry A."/>
            <person name="Allison H.C."/>
            <person name="Burton P."/>
            <person name="Anderson J."/>
            <person name="Aslett M."/>
            <person name="Brown R."/>
            <person name="Corton N."/>
            <person name="Harris D."/>
            <person name="Hauser H."/>
            <person name="Gamble J."/>
            <person name="Gilderthorp R."/>
            <person name="McQuillan J."/>
            <person name="Quail M.A."/>
            <person name="Sanders M."/>
            <person name="Van Tonder A."/>
            <person name="Ginger M.L."/>
            <person name="Donelson J.E."/>
            <person name="Field M.C."/>
            <person name="Barry J.D."/>
            <person name="Berriman M."/>
            <person name="Hertz-Fowler C."/>
        </authorList>
    </citation>
    <scope>NUCLEOTIDE SEQUENCE [LARGE SCALE GENOMIC DNA]</scope>
    <source>
        <strain evidence="13">IL3000</strain>
    </source>
</reference>
<sequence length="344" mass="38066">MKMMQTWLVLWLALFIIGVVNADDAQGSVKKDHNGEPYQALCKLLKIAVYEFVNKGDTLPDPLKAALNKTIFGRKSGGTLEDLKDLPQDYTEGGSARVNFFGQPYEDPGYYGAPHRWSGYSAPHNLVCLCTKGENGWPVNNSGNQDTLCGETSDTLGAGNEGWTGSKTGQAQMRATWKEVVTHCLKGETGGDLKGALGTFLGKLEHKPGDEANPNRYQLGEGKPSNWSGCDGTSTQGVCVMYYNSTNPTKPQPWWVDLQKAIPEDEKLQEQKRREEEERRKQQEETAKQDSTKTDALKSEPPSTNQTAQHRNDNLTDKLRRLNLTSGTPISRPFSWLLSAAILI</sequence>
<evidence type="ECO:0000256" key="10">
    <source>
        <dbReference type="SAM" id="SignalP"/>
    </source>
</evidence>
<evidence type="ECO:0000256" key="1">
    <source>
        <dbReference type="ARBA" id="ARBA00002523"/>
    </source>
</evidence>
<proteinExistence type="predicted"/>
<feature type="region of interest" description="Disordered" evidence="9">
    <location>
        <begin position="267"/>
        <end position="316"/>
    </location>
</feature>
<name>F9W9P3_TRYCI</name>
<feature type="chain" id="PRO_5003388879" evidence="10">
    <location>
        <begin position="23"/>
        <end position="344"/>
    </location>
</feature>
<feature type="compositionally biased region" description="Basic and acidic residues" evidence="9">
    <location>
        <begin position="267"/>
        <end position="298"/>
    </location>
</feature>
<protein>
    <submittedName>
        <fullName evidence="12">Variant surface glycoprotein</fullName>
    </submittedName>
</protein>
<feature type="domain" description="Trypanosome variant surface glycoprotein B-type N-terminal" evidence="11">
    <location>
        <begin position="60"/>
        <end position="277"/>
    </location>
</feature>
<evidence type="ECO:0000313" key="13">
    <source>
        <dbReference type="Proteomes" id="UP000000702"/>
    </source>
</evidence>
<reference evidence="12 13" key="2">
    <citation type="journal article" date="2012" name="Proc. Natl. Acad. Sci. U.S.A.">
        <title>Antigenic diversity is generated by distinct evolutionary mechanisms in African trypanosome species.</title>
        <authorList>
            <person name="Jackson A.P."/>
            <person name="Berry A."/>
            <person name="Aslett M."/>
            <person name="Allison H.C."/>
            <person name="Burton P."/>
            <person name="Vavrova-Anderson J."/>
            <person name="Brown R."/>
            <person name="Browne H."/>
            <person name="Corton N."/>
            <person name="Hauser H."/>
            <person name="Gamble J."/>
            <person name="Gilderthorp R."/>
            <person name="Marcello L."/>
            <person name="McQuillan J."/>
            <person name="Otto T.D."/>
            <person name="Quail M.A."/>
            <person name="Sanders M.J."/>
            <person name="van Tonder A."/>
            <person name="Ginger M.L."/>
            <person name="Field M.C."/>
            <person name="Barry J.D."/>
            <person name="Hertz-Fowler C."/>
            <person name="Berriman M."/>
        </authorList>
    </citation>
    <scope>NUCLEOTIDE SEQUENCE [LARGE SCALE GENOMIC DNA]</scope>
    <source>
        <strain evidence="12 13">IL3000</strain>
    </source>
</reference>
<keyword evidence="5 10" id="KW-0732">Signal</keyword>
<keyword evidence="13" id="KW-1185">Reference proteome</keyword>
<keyword evidence="3" id="KW-1003">Cell membrane</keyword>
<dbReference type="GO" id="GO:0098552">
    <property type="term" value="C:side of membrane"/>
    <property type="evidence" value="ECO:0007669"/>
    <property type="project" value="UniProtKB-KW"/>
</dbReference>
<evidence type="ECO:0000256" key="2">
    <source>
        <dbReference type="ARBA" id="ARBA00004609"/>
    </source>
</evidence>
<keyword evidence="8" id="KW-0449">Lipoprotein</keyword>
<feature type="signal peptide" evidence="10">
    <location>
        <begin position="1"/>
        <end position="22"/>
    </location>
</feature>
<keyword evidence="7" id="KW-0325">Glycoprotein</keyword>